<dbReference type="OrthoDB" id="1298661at2759"/>
<feature type="binding site" evidence="11">
    <location>
        <position position="72"/>
    </location>
    <ligand>
        <name>S-adenosyl-L-methionine</name>
        <dbReference type="ChEBI" id="CHEBI:59789"/>
    </ligand>
</feature>
<dbReference type="PANTHER" id="PTHR12753:SF0">
    <property type="entry name" value="ALPHA N-TERMINAL PROTEIN METHYLTRANSFERASE 1"/>
    <property type="match status" value="1"/>
</dbReference>
<keyword evidence="4 11" id="KW-0949">S-adenosyl-L-methionine</keyword>
<accession>A0A8S1EJ33</accession>
<name>A0A8S1EJ33_9PELO</name>
<evidence type="ECO:0000256" key="9">
    <source>
        <dbReference type="ARBA" id="ARBA00047885"/>
    </source>
</evidence>
<comment type="catalytic activity">
    <reaction evidence="10">
        <text>N-terminal L-alanyl-L-prolyl-L-lysyl-[protein] + 3 S-adenosyl-L-methionine = N-terminal N,N,N-trimethyl-L-alanyl-L-prolyl-L-lysyl-[protein] + 3 S-adenosyl-L-homocysteine + 3 H(+)</text>
        <dbReference type="Rhea" id="RHEA:54712"/>
        <dbReference type="Rhea" id="RHEA-COMP:13785"/>
        <dbReference type="Rhea" id="RHEA-COMP:13971"/>
        <dbReference type="ChEBI" id="CHEBI:15378"/>
        <dbReference type="ChEBI" id="CHEBI:57856"/>
        <dbReference type="ChEBI" id="CHEBI:59789"/>
        <dbReference type="ChEBI" id="CHEBI:138057"/>
        <dbReference type="ChEBI" id="CHEBI:138315"/>
        <dbReference type="EC" id="2.1.1.244"/>
    </reaction>
</comment>
<reference evidence="12 13" key="1">
    <citation type="submission" date="2020-04" db="EMBL/GenBank/DDBJ databases">
        <authorList>
            <person name="Laetsch R D."/>
            <person name="Stevens L."/>
            <person name="Kumar S."/>
            <person name="Blaxter L. M."/>
        </authorList>
    </citation>
    <scope>NUCLEOTIDE SEQUENCE [LARGE SCALE GENOMIC DNA]</scope>
</reference>
<evidence type="ECO:0000256" key="10">
    <source>
        <dbReference type="ARBA" id="ARBA00048167"/>
    </source>
</evidence>
<dbReference type="SUPFAM" id="SSF53335">
    <property type="entry name" value="S-adenosyl-L-methionine-dependent methyltransferases"/>
    <property type="match status" value="1"/>
</dbReference>
<protein>
    <recommendedName>
        <fullName evidence="6">Alpha N-terminal protein methyltransferase 1</fullName>
        <ecNumber evidence="5">2.1.1.244</ecNumber>
    </recommendedName>
    <alternativeName>
        <fullName evidence="7">X-Pro-Lys N-terminal protein methyltransferase 1</fullName>
    </alternativeName>
</protein>
<evidence type="ECO:0000256" key="3">
    <source>
        <dbReference type="ARBA" id="ARBA00022679"/>
    </source>
</evidence>
<evidence type="ECO:0000256" key="6">
    <source>
        <dbReference type="ARBA" id="ARBA00039449"/>
    </source>
</evidence>
<evidence type="ECO:0000256" key="4">
    <source>
        <dbReference type="ARBA" id="ARBA00022691"/>
    </source>
</evidence>
<dbReference type="PANTHER" id="PTHR12753">
    <property type="entry name" value="AD-003 - RELATED"/>
    <property type="match status" value="1"/>
</dbReference>
<proteinExistence type="inferred from homology"/>
<dbReference type="GO" id="GO:0005737">
    <property type="term" value="C:cytoplasm"/>
    <property type="evidence" value="ECO:0007669"/>
    <property type="project" value="TreeGrafter"/>
</dbReference>
<dbReference type="FunFam" id="3.40.50.150:FF:000025">
    <property type="entry name" value="N-terminal Xaa-Pro-Lys N-methyltransferase 1"/>
    <property type="match status" value="1"/>
</dbReference>
<evidence type="ECO:0000256" key="5">
    <source>
        <dbReference type="ARBA" id="ARBA00039112"/>
    </source>
</evidence>
<dbReference type="Gene3D" id="3.40.50.150">
    <property type="entry name" value="Vaccinia Virus protein VP39"/>
    <property type="match status" value="1"/>
</dbReference>
<evidence type="ECO:0000313" key="12">
    <source>
        <dbReference type="EMBL" id="CAB3401075.1"/>
    </source>
</evidence>
<dbReference type="PIRSF" id="PIRSF016958">
    <property type="entry name" value="DUF858_MeTrfase_lik"/>
    <property type="match status" value="1"/>
</dbReference>
<dbReference type="GO" id="GO:0071885">
    <property type="term" value="F:N-terminal protein N-methyltransferase activity"/>
    <property type="evidence" value="ECO:0007669"/>
    <property type="project" value="UniProtKB-EC"/>
</dbReference>
<sequence length="230" mass="25822">MNSNIANPHNVYEAAETYWSRSSQDVNGMLGGFSQLHEPDVAMSKNFINNLKKKNIATSFETCLDCGAGIGRVTKNVLMPFYKTVDMVDVIEELIVKSSEYIGTDDGIGEKYVEGLQTFQPVEKRYDLIWIQWVSGYLTDDDLKDFFVRCIKGLKKDGCIVLKDNVISLGNTLFDSEDSSWTRPEQLLLNIAERAGLKLESKAIQTGFPKGMYPVKAFAFKPAHPVDDED</sequence>
<feature type="binding site" evidence="11">
    <location>
        <position position="67"/>
    </location>
    <ligand>
        <name>S-adenosyl-L-methionine</name>
        <dbReference type="ChEBI" id="CHEBI:59789"/>
    </ligand>
</feature>
<comment type="catalytic activity">
    <reaction evidence="9">
        <text>N-terminal L-prolyl-L-prolyl-L-lysyl-[protein] + 2 S-adenosyl-L-methionine = N-terminal N,N-dimethyl-L-prolyl-L-prolyl-L-lysyl-[protein] + 2 S-adenosyl-L-homocysteine + 2 H(+)</text>
        <dbReference type="Rhea" id="RHEA:54736"/>
        <dbReference type="Rhea" id="RHEA-COMP:13787"/>
        <dbReference type="Rhea" id="RHEA-COMP:13974"/>
        <dbReference type="ChEBI" id="CHEBI:15378"/>
        <dbReference type="ChEBI" id="CHEBI:57856"/>
        <dbReference type="ChEBI" id="CHEBI:59789"/>
        <dbReference type="ChEBI" id="CHEBI:138059"/>
        <dbReference type="ChEBI" id="CHEBI:138318"/>
        <dbReference type="EC" id="2.1.1.244"/>
    </reaction>
</comment>
<gene>
    <name evidence="12" type="ORF">CBOVIS_LOCUS3876</name>
</gene>
<comment type="caution">
    <text evidence="12">The sequence shown here is derived from an EMBL/GenBank/DDBJ whole genome shotgun (WGS) entry which is preliminary data.</text>
</comment>
<keyword evidence="13" id="KW-1185">Reference proteome</keyword>
<dbReference type="GO" id="GO:0032259">
    <property type="term" value="P:methylation"/>
    <property type="evidence" value="ECO:0007669"/>
    <property type="project" value="UniProtKB-KW"/>
</dbReference>
<organism evidence="12 13">
    <name type="scientific">Caenorhabditis bovis</name>
    <dbReference type="NCBI Taxonomy" id="2654633"/>
    <lineage>
        <taxon>Eukaryota</taxon>
        <taxon>Metazoa</taxon>
        <taxon>Ecdysozoa</taxon>
        <taxon>Nematoda</taxon>
        <taxon>Chromadorea</taxon>
        <taxon>Rhabditida</taxon>
        <taxon>Rhabditina</taxon>
        <taxon>Rhabditomorpha</taxon>
        <taxon>Rhabditoidea</taxon>
        <taxon>Rhabditidae</taxon>
        <taxon>Peloderinae</taxon>
        <taxon>Caenorhabditis</taxon>
    </lineage>
</organism>
<evidence type="ECO:0000313" key="13">
    <source>
        <dbReference type="Proteomes" id="UP000494206"/>
    </source>
</evidence>
<feature type="binding site" evidence="11">
    <location>
        <position position="132"/>
    </location>
    <ligand>
        <name>S-adenosyl-L-methionine</name>
        <dbReference type="ChEBI" id="CHEBI:59789"/>
    </ligand>
</feature>
<evidence type="ECO:0000256" key="2">
    <source>
        <dbReference type="ARBA" id="ARBA00022603"/>
    </source>
</evidence>
<dbReference type="EC" id="2.1.1.244" evidence="5"/>
<dbReference type="AlphaFoldDB" id="A0A8S1EJ33"/>
<dbReference type="InterPro" id="IPR008576">
    <property type="entry name" value="MeTrfase_NTM1"/>
</dbReference>
<evidence type="ECO:0000256" key="11">
    <source>
        <dbReference type="PIRSR" id="PIRSR016958-1"/>
    </source>
</evidence>
<evidence type="ECO:0000256" key="1">
    <source>
        <dbReference type="ARBA" id="ARBA00009059"/>
    </source>
</evidence>
<dbReference type="Pfam" id="PF05891">
    <property type="entry name" value="Methyltransf_PK"/>
    <property type="match status" value="1"/>
</dbReference>
<comment type="catalytic activity">
    <reaction evidence="8">
        <text>N-terminal L-seryl-L-prolyl-L-lysyl-[protein] + 3 S-adenosyl-L-methionine = N-terminal N,N,N-trimethyl-L-seryl-L-prolyl-L-lysyl-[protein] + 3 S-adenosyl-L-homocysteine + 3 H(+)</text>
        <dbReference type="Rhea" id="RHEA:54724"/>
        <dbReference type="Rhea" id="RHEA-COMP:13789"/>
        <dbReference type="Rhea" id="RHEA-COMP:13973"/>
        <dbReference type="ChEBI" id="CHEBI:15378"/>
        <dbReference type="ChEBI" id="CHEBI:57856"/>
        <dbReference type="ChEBI" id="CHEBI:59789"/>
        <dbReference type="ChEBI" id="CHEBI:138061"/>
        <dbReference type="ChEBI" id="CHEBI:138317"/>
        <dbReference type="EC" id="2.1.1.244"/>
    </reaction>
</comment>
<keyword evidence="3" id="KW-0808">Transferase</keyword>
<evidence type="ECO:0000256" key="7">
    <source>
        <dbReference type="ARBA" id="ARBA00043129"/>
    </source>
</evidence>
<comment type="similarity">
    <text evidence="1">Belongs to the methyltransferase superfamily. NTM1 family.</text>
</comment>
<dbReference type="InterPro" id="IPR029063">
    <property type="entry name" value="SAM-dependent_MTases_sf"/>
</dbReference>
<evidence type="ECO:0000256" key="8">
    <source>
        <dbReference type="ARBA" id="ARBA00047306"/>
    </source>
</evidence>
<keyword evidence="2" id="KW-0489">Methyltransferase</keyword>
<feature type="binding site" evidence="11">
    <location>
        <begin position="116"/>
        <end position="117"/>
    </location>
    <ligand>
        <name>S-adenosyl-L-methionine</name>
        <dbReference type="ChEBI" id="CHEBI:59789"/>
    </ligand>
</feature>
<dbReference type="EMBL" id="CADEPM010000002">
    <property type="protein sequence ID" value="CAB3401075.1"/>
    <property type="molecule type" value="Genomic_DNA"/>
</dbReference>
<dbReference type="Proteomes" id="UP000494206">
    <property type="component" value="Unassembled WGS sequence"/>
</dbReference>